<dbReference type="Pfam" id="PF02590">
    <property type="entry name" value="SPOUT_MTase"/>
    <property type="match status" value="1"/>
</dbReference>
<name>A0A8J7S3B5_9PROT</name>
<keyword evidence="5" id="KW-0963">Cytoplasm</keyword>
<protein>
    <recommendedName>
        <fullName evidence="5">Ribosomal RNA large subunit methyltransferase H</fullName>
        <ecNumber evidence="5">2.1.1.177</ecNumber>
    </recommendedName>
    <alternativeName>
        <fullName evidence="5">23S rRNA (pseudouridine1915-N3)-methyltransferase</fullName>
    </alternativeName>
    <alternativeName>
        <fullName evidence="5">23S rRNA m3Psi1915 methyltransferase</fullName>
    </alternativeName>
    <alternativeName>
        <fullName evidence="5">rRNA (pseudouridine-N3-)-methyltransferase RlmH</fullName>
    </alternativeName>
</protein>
<evidence type="ECO:0000256" key="3">
    <source>
        <dbReference type="ARBA" id="ARBA00022691"/>
    </source>
</evidence>
<dbReference type="AlphaFoldDB" id="A0A8J7S3B5"/>
<dbReference type="InterPro" id="IPR029028">
    <property type="entry name" value="Alpha/beta_knot_MTases"/>
</dbReference>
<dbReference type="Proteomes" id="UP000672602">
    <property type="component" value="Unassembled WGS sequence"/>
</dbReference>
<dbReference type="NCBIfam" id="NF000989">
    <property type="entry name" value="PRK00103.2-3"/>
    <property type="match status" value="1"/>
</dbReference>
<dbReference type="InterPro" id="IPR029026">
    <property type="entry name" value="tRNA_m1G_MTases_N"/>
</dbReference>
<evidence type="ECO:0000256" key="1">
    <source>
        <dbReference type="ARBA" id="ARBA00022603"/>
    </source>
</evidence>
<gene>
    <name evidence="5 6" type="primary">rlmH</name>
    <name evidence="6" type="ORF">KAJ83_12355</name>
</gene>
<comment type="subunit">
    <text evidence="5">Homodimer.</text>
</comment>
<evidence type="ECO:0000256" key="5">
    <source>
        <dbReference type="HAMAP-Rule" id="MF_00658"/>
    </source>
</evidence>
<evidence type="ECO:0000313" key="7">
    <source>
        <dbReference type="Proteomes" id="UP000672602"/>
    </source>
</evidence>
<dbReference type="CDD" id="cd18081">
    <property type="entry name" value="RlmH-like"/>
    <property type="match status" value="1"/>
</dbReference>
<evidence type="ECO:0000256" key="2">
    <source>
        <dbReference type="ARBA" id="ARBA00022679"/>
    </source>
</evidence>
<dbReference type="HAMAP" id="MF_00658">
    <property type="entry name" value="23SrRNA_methyltr_H"/>
    <property type="match status" value="1"/>
</dbReference>
<comment type="caution">
    <text evidence="6">The sequence shown here is derived from an EMBL/GenBank/DDBJ whole genome shotgun (WGS) entry which is preliminary data.</text>
</comment>
<keyword evidence="1 5" id="KW-0489">Methyltransferase</keyword>
<dbReference type="Gene3D" id="3.40.1280.10">
    <property type="match status" value="1"/>
</dbReference>
<dbReference type="SUPFAM" id="SSF75217">
    <property type="entry name" value="alpha/beta knot"/>
    <property type="match status" value="1"/>
</dbReference>
<evidence type="ECO:0000256" key="4">
    <source>
        <dbReference type="ARBA" id="ARBA00038303"/>
    </source>
</evidence>
<dbReference type="RefSeq" id="WP_210682378.1">
    <property type="nucleotide sequence ID" value="NZ_JAGMWN010000005.1"/>
</dbReference>
<dbReference type="EC" id="2.1.1.177" evidence="5"/>
<feature type="binding site" evidence="5">
    <location>
        <position position="68"/>
    </location>
    <ligand>
        <name>S-adenosyl-L-methionine</name>
        <dbReference type="ChEBI" id="CHEBI:59789"/>
    </ligand>
</feature>
<keyword evidence="2 5" id="KW-0808">Transferase</keyword>
<reference evidence="6" key="1">
    <citation type="submission" date="2021-04" db="EMBL/GenBank/DDBJ databases">
        <authorList>
            <person name="Zhang D.-C."/>
        </authorList>
    </citation>
    <scope>NUCLEOTIDE SEQUENCE</scope>
    <source>
        <strain evidence="6">CGMCC 1.15697</strain>
    </source>
</reference>
<dbReference type="PIRSF" id="PIRSF004505">
    <property type="entry name" value="MT_bac"/>
    <property type="match status" value="1"/>
</dbReference>
<evidence type="ECO:0000313" key="6">
    <source>
        <dbReference type="EMBL" id="MBP5857803.1"/>
    </source>
</evidence>
<keyword evidence="5" id="KW-0698">rRNA processing</keyword>
<dbReference type="PANTHER" id="PTHR33603:SF1">
    <property type="entry name" value="RIBOSOMAL RNA LARGE SUBUNIT METHYLTRANSFERASE H"/>
    <property type="match status" value="1"/>
</dbReference>
<dbReference type="PANTHER" id="PTHR33603">
    <property type="entry name" value="METHYLTRANSFERASE"/>
    <property type="match status" value="1"/>
</dbReference>
<comment type="catalytic activity">
    <reaction evidence="5">
        <text>pseudouridine(1915) in 23S rRNA + S-adenosyl-L-methionine = N(3)-methylpseudouridine(1915) in 23S rRNA + S-adenosyl-L-homocysteine + H(+)</text>
        <dbReference type="Rhea" id="RHEA:42752"/>
        <dbReference type="Rhea" id="RHEA-COMP:10221"/>
        <dbReference type="Rhea" id="RHEA-COMP:10222"/>
        <dbReference type="ChEBI" id="CHEBI:15378"/>
        <dbReference type="ChEBI" id="CHEBI:57856"/>
        <dbReference type="ChEBI" id="CHEBI:59789"/>
        <dbReference type="ChEBI" id="CHEBI:65314"/>
        <dbReference type="ChEBI" id="CHEBI:74486"/>
        <dbReference type="EC" id="2.1.1.177"/>
    </reaction>
</comment>
<dbReference type="GO" id="GO:0005737">
    <property type="term" value="C:cytoplasm"/>
    <property type="evidence" value="ECO:0007669"/>
    <property type="project" value="UniProtKB-SubCell"/>
</dbReference>
<accession>A0A8J7S3B5</accession>
<dbReference type="GO" id="GO:0070038">
    <property type="term" value="F:rRNA (pseudouridine-N3-)-methyltransferase activity"/>
    <property type="evidence" value="ECO:0007669"/>
    <property type="project" value="UniProtKB-UniRule"/>
</dbReference>
<dbReference type="EMBL" id="JAGMWN010000005">
    <property type="protein sequence ID" value="MBP5857803.1"/>
    <property type="molecule type" value="Genomic_DNA"/>
</dbReference>
<dbReference type="InterPro" id="IPR003742">
    <property type="entry name" value="RlmH-like"/>
</dbReference>
<comment type="function">
    <text evidence="5">Specifically methylates the pseudouridine at position 1915 (m3Psi1915) in 23S rRNA.</text>
</comment>
<feature type="binding site" evidence="5">
    <location>
        <position position="100"/>
    </location>
    <ligand>
        <name>S-adenosyl-L-methionine</name>
        <dbReference type="ChEBI" id="CHEBI:59789"/>
    </ligand>
</feature>
<sequence length="152" mass="16797">MRIAIVAVGKGRRGPEQQLFETYRERLSWPLTLKEVEEKKPLEGEALKAREAELLLGAVPKGAVIVALDERGRNITSRKLADWIGGMQLDGKSDLCFLIGGADGLDPAVRAQADLVLACGSLTWPHLLVRAMLAEQIYRCEQILAGHPYHRD</sequence>
<organism evidence="6 7">
    <name type="scientific">Marivibrio halodurans</name>
    <dbReference type="NCBI Taxonomy" id="2039722"/>
    <lineage>
        <taxon>Bacteria</taxon>
        <taxon>Pseudomonadati</taxon>
        <taxon>Pseudomonadota</taxon>
        <taxon>Alphaproteobacteria</taxon>
        <taxon>Rhodospirillales</taxon>
        <taxon>Rhodospirillaceae</taxon>
        <taxon>Marivibrio</taxon>
    </lineage>
</organism>
<proteinExistence type="inferred from homology"/>
<comment type="caution">
    <text evidence="5">Lacks conserved residue(s) required for the propagation of feature annotation.</text>
</comment>
<keyword evidence="7" id="KW-1185">Reference proteome</keyword>
<keyword evidence="3 5" id="KW-0949">S-adenosyl-L-methionine</keyword>
<comment type="similarity">
    <text evidence="4 5">Belongs to the RNA methyltransferase RlmH family.</text>
</comment>
<comment type="subcellular location">
    <subcellularLocation>
        <location evidence="5">Cytoplasm</location>
    </subcellularLocation>
</comment>